<dbReference type="EMBL" id="CP111016">
    <property type="protein sequence ID" value="WAR04933.1"/>
    <property type="molecule type" value="Genomic_DNA"/>
</dbReference>
<proteinExistence type="predicted"/>
<organism evidence="1 2">
    <name type="scientific">Mya arenaria</name>
    <name type="common">Soft-shell clam</name>
    <dbReference type="NCBI Taxonomy" id="6604"/>
    <lineage>
        <taxon>Eukaryota</taxon>
        <taxon>Metazoa</taxon>
        <taxon>Spiralia</taxon>
        <taxon>Lophotrochozoa</taxon>
        <taxon>Mollusca</taxon>
        <taxon>Bivalvia</taxon>
        <taxon>Autobranchia</taxon>
        <taxon>Heteroconchia</taxon>
        <taxon>Euheterodonta</taxon>
        <taxon>Imparidentia</taxon>
        <taxon>Neoheterodontei</taxon>
        <taxon>Myida</taxon>
        <taxon>Myoidea</taxon>
        <taxon>Myidae</taxon>
        <taxon>Mya</taxon>
    </lineage>
</organism>
<evidence type="ECO:0000313" key="2">
    <source>
        <dbReference type="Proteomes" id="UP001164746"/>
    </source>
</evidence>
<name>A0ABY7E4K1_MYAAR</name>
<reference evidence="1" key="1">
    <citation type="submission" date="2022-11" db="EMBL/GenBank/DDBJ databases">
        <title>Centuries of genome instability and evolution in soft-shell clam transmissible cancer (bioRxiv).</title>
        <authorList>
            <person name="Hart S.F.M."/>
            <person name="Yonemitsu M.A."/>
            <person name="Giersch R.M."/>
            <person name="Beal B.F."/>
            <person name="Arriagada G."/>
            <person name="Davis B.W."/>
            <person name="Ostrander E.A."/>
            <person name="Goff S.P."/>
            <person name="Metzger M.J."/>
        </authorList>
    </citation>
    <scope>NUCLEOTIDE SEQUENCE</scope>
    <source>
        <strain evidence="1">MELC-2E11</strain>
        <tissue evidence="1">Siphon/mantle</tissue>
    </source>
</reference>
<dbReference type="Proteomes" id="UP001164746">
    <property type="component" value="Chromosome 5"/>
</dbReference>
<evidence type="ECO:0000313" key="1">
    <source>
        <dbReference type="EMBL" id="WAR04933.1"/>
    </source>
</evidence>
<evidence type="ECO:0008006" key="3">
    <source>
        <dbReference type="Google" id="ProtNLM"/>
    </source>
</evidence>
<protein>
    <recommendedName>
        <fullName evidence="3">C1q domain-containing protein</fullName>
    </recommendedName>
</protein>
<sequence>MESDVIVDQPTSEKKTVFASDNVLPASLQQITETSQVTVSQHVDPVEDVPVVHHVMTFWILEGQLCLRFILERRRSSAADDAGCYLHENGVSVGIRAYIGPQDGSTGADIESYGVSNSAYLRLAAGDKVRLGGCHSADHFESWSSFSGLLIKTD</sequence>
<keyword evidence="2" id="KW-1185">Reference proteome</keyword>
<gene>
    <name evidence="1" type="ORF">MAR_020302</name>
</gene>
<accession>A0ABY7E4K1</accession>